<dbReference type="Proteomes" id="UP000275078">
    <property type="component" value="Unassembled WGS sequence"/>
</dbReference>
<accession>A0A3N4H7V3</accession>
<feature type="compositionally biased region" description="Pro residues" evidence="1">
    <location>
        <begin position="368"/>
        <end position="381"/>
    </location>
</feature>
<name>A0A3N4H7V3_ASCIM</name>
<protein>
    <submittedName>
        <fullName evidence="2">Uncharacterized protein</fullName>
    </submittedName>
</protein>
<feature type="compositionally biased region" description="Pro residues" evidence="1">
    <location>
        <begin position="234"/>
        <end position="243"/>
    </location>
</feature>
<feature type="compositionally biased region" description="Pro residues" evidence="1">
    <location>
        <begin position="1119"/>
        <end position="1134"/>
    </location>
</feature>
<feature type="region of interest" description="Disordered" evidence="1">
    <location>
        <begin position="655"/>
        <end position="675"/>
    </location>
</feature>
<feature type="region of interest" description="Disordered" evidence="1">
    <location>
        <begin position="333"/>
        <end position="403"/>
    </location>
</feature>
<evidence type="ECO:0000313" key="3">
    <source>
        <dbReference type="Proteomes" id="UP000275078"/>
    </source>
</evidence>
<feature type="region of interest" description="Disordered" evidence="1">
    <location>
        <begin position="117"/>
        <end position="262"/>
    </location>
</feature>
<feature type="compositionally biased region" description="Basic and acidic residues" evidence="1">
    <location>
        <begin position="1090"/>
        <end position="1106"/>
    </location>
</feature>
<proteinExistence type="predicted"/>
<organism evidence="2 3">
    <name type="scientific">Ascobolus immersus RN42</name>
    <dbReference type="NCBI Taxonomy" id="1160509"/>
    <lineage>
        <taxon>Eukaryota</taxon>
        <taxon>Fungi</taxon>
        <taxon>Dikarya</taxon>
        <taxon>Ascomycota</taxon>
        <taxon>Pezizomycotina</taxon>
        <taxon>Pezizomycetes</taxon>
        <taxon>Pezizales</taxon>
        <taxon>Ascobolaceae</taxon>
        <taxon>Ascobolus</taxon>
    </lineage>
</organism>
<dbReference type="PANTHER" id="PTHR24216">
    <property type="entry name" value="PAXILLIN-RELATED"/>
    <property type="match status" value="1"/>
</dbReference>
<keyword evidence="3" id="KW-1185">Reference proteome</keyword>
<sequence length="1437" mass="161025">MLKQGYIASYSLKRGDQVVAKAIGLLSGRVVVGEQRLNDTGKNSPLRLLDPFGVYVEICCSSFINRDTRLGNTQALSLLAQAFPSPVSATLLLPLPHGTTSTSLAQPTTFHSDLYNTTKQQPPYPSPHITIPTNMPTAPPANSAEPLIPTDDSPSPKTNLKILLRRAKDIAAPPPPAPPPPTAPRTNRRHPPDEPRPLVDPSTAREAPSRHHIRRTHHVAPRRTLAPTSQKPAAPTPPPPQPHVDPTSATPTNQAELQAAKERDDWDVEWIMMQKRMAQQVAEKQRRAQERVEQAEICNTSTPKFHSRCCRKHRARKHRTLPTMIASAGVAPRLPNSHASASQATHRERPAELTPLGHSTRLLIPLLPDQPPPTPPAPAPLLPSTLLPREYLSPNPRDPYNDEEPYNDDDALRFYYPTNEVIIIPRADISPVPPAAKVKYGFISFDKVVPPSFENWWEGMEEAKVFVCGRFGGEDGFVWLTGYMISSDEVEKGADYAVRLPSAGAEGEMKGRWMLLPSEVMEAREVEMRRLMNLTRSEQLEEDRAASEIWERYLETRVPEVERVESPTNPTYDTRNPSFRTPWFEVSLVPSRFLHPLPSASLSGMGGFDFIDGCISRDLEEGEQEREVKVIATGGNGSGGGRRGHARFFSGFRIRSYGSDPPSEEQREGEEEGGRKWAVPVPCVGKSPEGLRLKTGYVAARPEWVDLRREYLVKLDHNTAYVRKYDAPGMDWDEVKKLHKYRRTKVQGLEPLYSDTTSDKRWMYISPSEVLREREEQMRLARQVLTPSEQRAEDIANSEALDEWLEYSRVTDKERREILIRRVEVWMERVDLRGLSAQPSSIAPLKTTPFESPPFARHSRPSIPKSLDSNLPPSPPAPSHLLPQRHYPLLGDPPKFNRDFIDPSAGEVIQVPAALVQRLLPGTFHQGIDLNKNGENVSSVKILISSGSVSTSTPSQGSLYSLSGFLVRSHTVETPVGVPWVVPLPCVTPHPLAGGWNGLRVGYPYVSERPEWVDLREEVVVRIADAKGWIQKFDVPENASEGLGDEVVRLLKFREREVLGLRNLLLDIGRRWGGQQDWEKPQHGGIESEVEQKSPPPDRDPPHADAHGLTSRLDIPLTHRPPPPKPPPAAHPTVIPLPLPTAPSALAPPSAPFLPDGEHNPLFIAYYHHEIIALPSHLFPSAKTSSAMQLFLVTSMGTGFAGFLPEDTFEGPYWKLGGWFIQPLDGTQLEAYQIPLPSMLGPVEGGQRPVVRTNFAAEGRMVVDLRKEYSVFLRPGIEDCYIQKFDPVAKVERASIEAMRKYHRVFVLKKKPIKSASSSEKRWNAYPQSYLRLKMEAPTVVLTPSEPEEDMLYFEAGRMMDIRFEWGSMDEKTRRARMERRVERWMEGVEAGGNAGIGEVGEEGLSSREREFLIFRLGMRYGDDSKGEVHAGLWWEE</sequence>
<feature type="compositionally biased region" description="Pro residues" evidence="1">
    <location>
        <begin position="172"/>
        <end position="183"/>
    </location>
</feature>
<evidence type="ECO:0000256" key="1">
    <source>
        <dbReference type="SAM" id="MobiDB-lite"/>
    </source>
</evidence>
<reference evidence="2 3" key="1">
    <citation type="journal article" date="2018" name="Nat. Ecol. Evol.">
        <title>Pezizomycetes genomes reveal the molecular basis of ectomycorrhizal truffle lifestyle.</title>
        <authorList>
            <person name="Murat C."/>
            <person name="Payen T."/>
            <person name="Noel B."/>
            <person name="Kuo A."/>
            <person name="Morin E."/>
            <person name="Chen J."/>
            <person name="Kohler A."/>
            <person name="Krizsan K."/>
            <person name="Balestrini R."/>
            <person name="Da Silva C."/>
            <person name="Montanini B."/>
            <person name="Hainaut M."/>
            <person name="Levati E."/>
            <person name="Barry K.W."/>
            <person name="Belfiori B."/>
            <person name="Cichocki N."/>
            <person name="Clum A."/>
            <person name="Dockter R.B."/>
            <person name="Fauchery L."/>
            <person name="Guy J."/>
            <person name="Iotti M."/>
            <person name="Le Tacon F."/>
            <person name="Lindquist E.A."/>
            <person name="Lipzen A."/>
            <person name="Malagnac F."/>
            <person name="Mello A."/>
            <person name="Molinier V."/>
            <person name="Miyauchi S."/>
            <person name="Poulain J."/>
            <person name="Riccioni C."/>
            <person name="Rubini A."/>
            <person name="Sitrit Y."/>
            <person name="Splivallo R."/>
            <person name="Traeger S."/>
            <person name="Wang M."/>
            <person name="Zifcakova L."/>
            <person name="Wipf D."/>
            <person name="Zambonelli A."/>
            <person name="Paolocci F."/>
            <person name="Nowrousian M."/>
            <person name="Ottonello S."/>
            <person name="Baldrian P."/>
            <person name="Spatafora J.W."/>
            <person name="Henrissat B."/>
            <person name="Nagy L.G."/>
            <person name="Aury J.M."/>
            <person name="Wincker P."/>
            <person name="Grigoriev I.V."/>
            <person name="Bonfante P."/>
            <person name="Martin F.M."/>
        </authorList>
    </citation>
    <scope>NUCLEOTIDE SEQUENCE [LARGE SCALE GENOMIC DNA]</scope>
    <source>
        <strain evidence="2 3">RN42</strain>
    </source>
</reference>
<evidence type="ECO:0000313" key="2">
    <source>
        <dbReference type="EMBL" id="RPA70905.1"/>
    </source>
</evidence>
<dbReference type="EMBL" id="ML120018">
    <property type="protein sequence ID" value="RPA70905.1"/>
    <property type="molecule type" value="Genomic_DNA"/>
</dbReference>
<feature type="compositionally biased region" description="Polar residues" evidence="1">
    <location>
        <begin position="247"/>
        <end position="256"/>
    </location>
</feature>
<feature type="compositionally biased region" description="Basic residues" evidence="1">
    <location>
        <begin position="210"/>
        <end position="221"/>
    </location>
</feature>
<feature type="region of interest" description="Disordered" evidence="1">
    <location>
        <begin position="1076"/>
        <end position="1134"/>
    </location>
</feature>
<gene>
    <name evidence="2" type="ORF">BJ508DRAFT_346255</name>
</gene>
<feature type="region of interest" description="Disordered" evidence="1">
    <location>
        <begin position="841"/>
        <end position="888"/>
    </location>
</feature>
<dbReference type="PANTHER" id="PTHR24216:SF65">
    <property type="entry name" value="PAXILLIN-LIKE PROTEIN 1"/>
    <property type="match status" value="1"/>
</dbReference>